<dbReference type="Gene3D" id="1.10.287.130">
    <property type="match status" value="1"/>
</dbReference>
<dbReference type="CDD" id="cd01949">
    <property type="entry name" value="GGDEF"/>
    <property type="match status" value="1"/>
</dbReference>
<keyword evidence="3" id="KW-0597">Phosphoprotein</keyword>
<dbReference type="SMART" id="SM00387">
    <property type="entry name" value="HATPase_c"/>
    <property type="match status" value="1"/>
</dbReference>
<dbReference type="Gene3D" id="3.30.565.10">
    <property type="entry name" value="Histidine kinase-like ATPase, C-terminal domain"/>
    <property type="match status" value="1"/>
</dbReference>
<dbReference type="InterPro" id="IPR000160">
    <property type="entry name" value="GGDEF_dom"/>
</dbReference>
<feature type="region of interest" description="Disordered" evidence="5">
    <location>
        <begin position="1"/>
        <end position="22"/>
    </location>
</feature>
<dbReference type="AlphaFoldDB" id="A0A160N2I7"/>
<accession>A0A160N2I7</accession>
<dbReference type="InterPro" id="IPR004358">
    <property type="entry name" value="Sig_transdc_His_kin-like_C"/>
</dbReference>
<dbReference type="CDD" id="cd00082">
    <property type="entry name" value="HisKA"/>
    <property type="match status" value="1"/>
</dbReference>
<dbReference type="PANTHER" id="PTHR46663:SF3">
    <property type="entry name" value="SLL0267 PROTEIN"/>
    <property type="match status" value="1"/>
</dbReference>
<dbReference type="PROSITE" id="PS50887">
    <property type="entry name" value="GGDEF"/>
    <property type="match status" value="1"/>
</dbReference>
<evidence type="ECO:0000313" key="8">
    <source>
        <dbReference type="EMBL" id="AND70116.1"/>
    </source>
</evidence>
<dbReference type="STRING" id="445710.ATSB10_26620"/>
<dbReference type="Pfam" id="PF00512">
    <property type="entry name" value="HisKA"/>
    <property type="match status" value="1"/>
</dbReference>
<dbReference type="InterPro" id="IPR029787">
    <property type="entry name" value="Nucleotide_cyclase"/>
</dbReference>
<keyword evidence="9" id="KW-1185">Reference proteome</keyword>
<dbReference type="InterPro" id="IPR036890">
    <property type="entry name" value="HATPase_C_sf"/>
</dbReference>
<feature type="domain" description="GGDEF" evidence="7">
    <location>
        <begin position="114"/>
        <end position="247"/>
    </location>
</feature>
<dbReference type="Proteomes" id="UP000077255">
    <property type="component" value="Chromosome"/>
</dbReference>
<feature type="coiled-coil region" evidence="4">
    <location>
        <begin position="271"/>
        <end position="303"/>
    </location>
</feature>
<dbReference type="InterPro" id="IPR052163">
    <property type="entry name" value="DGC-Regulatory_Protein"/>
</dbReference>
<dbReference type="EC" id="2.7.13.3" evidence="2"/>
<dbReference type="KEGG" id="dtx:ATSB10_26620"/>
<protein>
    <recommendedName>
        <fullName evidence="2">histidine kinase</fullName>
        <ecNumber evidence="2">2.7.13.3</ecNumber>
    </recommendedName>
</protein>
<sequence>MSRHSPSRDGPPASESRPPAAARNALQTALARLYDELEHTRTALGSLSGTDLKEANAGLVIAALRSDAIAEDALRSLSELAHRSHRDLLTGIPNRALMQEHLDAAIATSRRAHAHFAVFFVDFDHFRQVNRGLGHAAGDKLLQLGALRLGSAIRDSDTLSRHGGDEFLALVTGLDTPGDAVPVARKMLAALAEPASVGGHPLVLSASIGIAIYPEDGEDAATLVKHADAAMYRSKSSAPGGFCFFRESDTSAGRTDSTATVAAGAAAAARLDDLREANTELLMAALKAQEEELQLRHEQQRQVRFMAMVAHELRHPLTPLKLATDLLADGDSRDSDAMTRLHAIINQQVAHMSRVIGDLLDGTRIHAGKLKLRRQTLDLVALLGAVAEGCRPMFLRRQQSLRLALPPGPVNFYGDPVRLTQVFGNLLDNASKYSPEGGEIVLELCPGAGTRVVTVSDAGIGIAADALEAVFGLFVQDERAAPHAQGGIGVGLAVVRELVEAHGGTVTVSSDGIDRGSRFVVTLPDGAPDDAAPPG</sequence>
<gene>
    <name evidence="8" type="ORF">ATSB10_26620</name>
</gene>
<evidence type="ECO:0000256" key="3">
    <source>
        <dbReference type="ARBA" id="ARBA00022553"/>
    </source>
</evidence>
<proteinExistence type="predicted"/>
<dbReference type="EMBL" id="CP014841">
    <property type="protein sequence ID" value="AND70116.1"/>
    <property type="molecule type" value="Genomic_DNA"/>
</dbReference>
<dbReference type="SUPFAM" id="SSF47384">
    <property type="entry name" value="Homodimeric domain of signal transducing histidine kinase"/>
    <property type="match status" value="1"/>
</dbReference>
<dbReference type="InterPro" id="IPR003594">
    <property type="entry name" value="HATPase_dom"/>
</dbReference>
<dbReference type="SUPFAM" id="SSF55073">
    <property type="entry name" value="Nucleotide cyclase"/>
    <property type="match status" value="1"/>
</dbReference>
<dbReference type="InterPro" id="IPR043128">
    <property type="entry name" value="Rev_trsase/Diguanyl_cyclase"/>
</dbReference>
<feature type="domain" description="Histidine kinase" evidence="6">
    <location>
        <begin position="308"/>
        <end position="527"/>
    </location>
</feature>
<dbReference type="InterPro" id="IPR005467">
    <property type="entry name" value="His_kinase_dom"/>
</dbReference>
<keyword evidence="4" id="KW-0175">Coiled coil</keyword>
<organism evidence="8 9">
    <name type="scientific">Dyella thiooxydans</name>
    <dbReference type="NCBI Taxonomy" id="445710"/>
    <lineage>
        <taxon>Bacteria</taxon>
        <taxon>Pseudomonadati</taxon>
        <taxon>Pseudomonadota</taxon>
        <taxon>Gammaproteobacteria</taxon>
        <taxon>Lysobacterales</taxon>
        <taxon>Rhodanobacteraceae</taxon>
        <taxon>Dyella</taxon>
    </lineage>
</organism>
<dbReference type="NCBIfam" id="TIGR00254">
    <property type="entry name" value="GGDEF"/>
    <property type="match status" value="1"/>
</dbReference>
<dbReference type="SMART" id="SM00267">
    <property type="entry name" value="GGDEF"/>
    <property type="match status" value="1"/>
</dbReference>
<dbReference type="OrthoDB" id="9768069at2"/>
<evidence type="ECO:0000256" key="2">
    <source>
        <dbReference type="ARBA" id="ARBA00012438"/>
    </source>
</evidence>
<comment type="catalytic activity">
    <reaction evidence="1">
        <text>ATP + protein L-histidine = ADP + protein N-phospho-L-histidine.</text>
        <dbReference type="EC" id="2.7.13.3"/>
    </reaction>
</comment>
<dbReference type="InterPro" id="IPR036097">
    <property type="entry name" value="HisK_dim/P_sf"/>
</dbReference>
<dbReference type="InterPro" id="IPR003661">
    <property type="entry name" value="HisK_dim/P_dom"/>
</dbReference>
<dbReference type="Pfam" id="PF02518">
    <property type="entry name" value="HATPase_c"/>
    <property type="match status" value="1"/>
</dbReference>
<dbReference type="Gene3D" id="3.30.70.270">
    <property type="match status" value="1"/>
</dbReference>
<dbReference type="GO" id="GO:0000155">
    <property type="term" value="F:phosphorelay sensor kinase activity"/>
    <property type="evidence" value="ECO:0007669"/>
    <property type="project" value="InterPro"/>
</dbReference>
<evidence type="ECO:0000256" key="5">
    <source>
        <dbReference type="SAM" id="MobiDB-lite"/>
    </source>
</evidence>
<reference evidence="8 9" key="1">
    <citation type="submission" date="2016-02" db="EMBL/GenBank/DDBJ databases">
        <title>Complete genome sequencing and analysis of ATSB10, Dyella thiooxydans isolated from rhizosphere soil of sunflower (Helianthus annuus L.).</title>
        <authorList>
            <person name="Lee Y."/>
            <person name="Hwangbo K."/>
            <person name="Chung H."/>
            <person name="Yoo J."/>
            <person name="Kim K.Y."/>
            <person name="Sa T.M."/>
            <person name="Um Y."/>
            <person name="Madhaiyan M."/>
        </authorList>
    </citation>
    <scope>NUCLEOTIDE SEQUENCE [LARGE SCALE GENOMIC DNA]</scope>
    <source>
        <strain evidence="8 9">ATSB10</strain>
    </source>
</reference>
<evidence type="ECO:0000259" key="7">
    <source>
        <dbReference type="PROSITE" id="PS50887"/>
    </source>
</evidence>
<dbReference type="PRINTS" id="PR00344">
    <property type="entry name" value="BCTRLSENSOR"/>
</dbReference>
<dbReference type="PATRIC" id="fig|445710.3.peg.2654"/>
<keyword evidence="8" id="KW-0418">Kinase</keyword>
<evidence type="ECO:0000256" key="1">
    <source>
        <dbReference type="ARBA" id="ARBA00000085"/>
    </source>
</evidence>
<evidence type="ECO:0000259" key="6">
    <source>
        <dbReference type="PROSITE" id="PS50109"/>
    </source>
</evidence>
<dbReference type="PANTHER" id="PTHR46663">
    <property type="entry name" value="DIGUANYLATE CYCLASE DGCT-RELATED"/>
    <property type="match status" value="1"/>
</dbReference>
<feature type="compositionally biased region" description="Low complexity" evidence="5">
    <location>
        <begin position="11"/>
        <end position="22"/>
    </location>
</feature>
<name>A0A160N2I7_9GAMM</name>
<keyword evidence="8" id="KW-0808">Transferase</keyword>
<evidence type="ECO:0000256" key="4">
    <source>
        <dbReference type="SAM" id="Coils"/>
    </source>
</evidence>
<evidence type="ECO:0000313" key="9">
    <source>
        <dbReference type="Proteomes" id="UP000077255"/>
    </source>
</evidence>
<dbReference type="PROSITE" id="PS50109">
    <property type="entry name" value="HIS_KIN"/>
    <property type="match status" value="1"/>
</dbReference>
<dbReference type="SMART" id="SM00388">
    <property type="entry name" value="HisKA"/>
    <property type="match status" value="1"/>
</dbReference>
<dbReference type="Pfam" id="PF00990">
    <property type="entry name" value="GGDEF"/>
    <property type="match status" value="1"/>
</dbReference>
<dbReference type="CDD" id="cd00075">
    <property type="entry name" value="HATPase"/>
    <property type="match status" value="1"/>
</dbReference>
<dbReference type="SUPFAM" id="SSF55874">
    <property type="entry name" value="ATPase domain of HSP90 chaperone/DNA topoisomerase II/histidine kinase"/>
    <property type="match status" value="1"/>
</dbReference>
<dbReference type="RefSeq" id="WP_083966213.1">
    <property type="nucleotide sequence ID" value="NZ_CP014841.1"/>
</dbReference>